<feature type="domain" description="DUF2229" evidence="7">
    <location>
        <begin position="679"/>
        <end position="896"/>
    </location>
</feature>
<dbReference type="Gene3D" id="3.30.420.40">
    <property type="match status" value="4"/>
</dbReference>
<feature type="domain" description="ATPase BadF/BadG/BcrA/BcrD type" evidence="6">
    <location>
        <begin position="331"/>
        <end position="582"/>
    </location>
</feature>
<accession>A0A3B0V809</accession>
<organism evidence="8">
    <name type="scientific">hydrothermal vent metagenome</name>
    <dbReference type="NCBI Taxonomy" id="652676"/>
    <lineage>
        <taxon>unclassified sequences</taxon>
        <taxon>metagenomes</taxon>
        <taxon>ecological metagenomes</taxon>
    </lineage>
</organism>
<comment type="cofactor">
    <cofactor evidence="1">
        <name>[4Fe-4S] cluster</name>
        <dbReference type="ChEBI" id="CHEBI:49883"/>
    </cofactor>
</comment>
<keyword evidence="2" id="KW-0479">Metal-binding</keyword>
<sequence length="1404" mass="155472">MEGKHPVYVGIDVGSVSANIVVLDERHNVLEEHYMRTQGEPLQTISAGLEEVVGRYGKDSIKIISATGTGGKLIAPYLGATFTNEVIAQAKAVEVYYPEVRTVIEMGGQDAKLIIMAEDAEHPEKVRLEDFQMNSVCAAGTGSFLDQQAIRMELTIEDFGRLSLKSKNPPRIAGRCSVFAKSDMIHLQQVATPDYDIVAGLCYAVARNFKATIGKGKDFTPPVAFQGGVAANLGVRRAFKEILELDDTQFIVPEHYASMGALGAIHSAIEKNKGVDGFKGLDELRKFVKGGCGEREQGREQLVRPTGHPSQRESSTGYPLDKDNKVEVYMGLDIGSTSTNVILIDKDRKLVAKSYLPTAGRPLDAVRNGLDAVGAECADAVKVVGVGSTGSGRYLIGDFVGADIVRNEITAQARAAAAIDPEVDTIFEIGGQDSKYIAIKDGVVVDFEMNKVCAAGTGSFLEEQAERLGISIRGEFSDLALETISPAPMGERCTVFIETDMVHHQQKGVDKGGLVSGLAYSIVLNYLNRVVGDRRIGDKIFFQGGTAANLAVVAAFEKVTGKKIHVPENHDVTGAIGSAILAMDEMDRSKKTVFKGFDLSRKKYEVDSFECKDCSNICEIRRVSVEGEDPLYYGGRCEKFDFKKAAAEKTRLPDLFKEREKFLYGTYKGKELPADAPVIGLPRILMIYEFYPFWKAFFSELGYKVKLSSPTNKSIISDGLEKTVTETCFPVKVAHGHIKELIDKGVKRIFVPSVIDMNNSRGAQGHGILCPYIQSMPYIARSSFNFEDAGVELMAPIIHFNQAIEYVRKEFHAMSPMLERTKGAITKALNAAYKAQATFKEKLVARGKEVIDGLGADEEALVIIGRPYNTTDKGINLELPQKVTDLGVVAIPFDMLPVEDAIDDVLLEDMYWKSGQRILAAGNIVRDNPKLFAIYITNFGCGPDSFITHFFRDNAAGKPFLQLEIDEHSADAGAVTRCEAFLDSLRNVKNKKLPKKKIELVERTSIRNKLYIPNMADGAHGIAAAFQACGIDAEVLNMPNDESLRIGRSYTSGKECYPAILTVGDMVKKVKSADFDPDDSAFFMPSGNGPCRFGQYNRYQRMILDELGYEQVPVYAPDQDEKFYKELGVVEGNFAKYAWWGIVAADLLEKRLREVRPYEKCKGDTEKVYWDSLFSACEAIKEKRLPTGELETARDAFNNVTLNGHGRKPLIGLVGEIYVRSNRFSNEDIVKGFENLGAEVRVPPVSEWIFYTNTVGKRKNWEKKNYNTLMKIYFNDFFQNRFEKKMFSSFKGDFKSGHELKPQQLIDMASPYIDGSFEGEAVLSVGKVLDYIKNGAHGIVNVMPFTCMPGTVVNGILKRVREQNNNIPYLNMVYEGIEDTNGKTRMEAFVHQAREFMERGGKRG</sequence>
<name>A0A3B0V809_9ZZZZ</name>
<dbReference type="Pfam" id="PF09989">
    <property type="entry name" value="DUF2229"/>
    <property type="match status" value="1"/>
</dbReference>
<dbReference type="InterPro" id="IPR008275">
    <property type="entry name" value="CoA_E_activase_dom"/>
</dbReference>
<dbReference type="CDD" id="cd24034">
    <property type="entry name" value="ASKHA_NBD_O66634-like_rpt1"/>
    <property type="match status" value="1"/>
</dbReference>
<dbReference type="InterPro" id="IPR043129">
    <property type="entry name" value="ATPase_NBD"/>
</dbReference>
<protein>
    <submittedName>
        <fullName evidence="8">Activator of 2-hydroxyglutaryl-CoA dehydratase</fullName>
    </submittedName>
</protein>
<dbReference type="GO" id="GO:0051536">
    <property type="term" value="F:iron-sulfur cluster binding"/>
    <property type="evidence" value="ECO:0007669"/>
    <property type="project" value="UniProtKB-KW"/>
</dbReference>
<dbReference type="NCBIfam" id="TIGR00241">
    <property type="entry name" value="CoA_E_activ"/>
    <property type="match status" value="1"/>
</dbReference>
<evidence type="ECO:0000256" key="3">
    <source>
        <dbReference type="ARBA" id="ARBA00023004"/>
    </source>
</evidence>
<dbReference type="GO" id="GO:0046872">
    <property type="term" value="F:metal ion binding"/>
    <property type="evidence" value="ECO:0007669"/>
    <property type="project" value="UniProtKB-KW"/>
</dbReference>
<dbReference type="SUPFAM" id="SSF53067">
    <property type="entry name" value="Actin-like ATPase domain"/>
    <property type="match status" value="2"/>
</dbReference>
<dbReference type="Pfam" id="PF01869">
    <property type="entry name" value="BcrAD_BadFG"/>
    <property type="match status" value="2"/>
</dbReference>
<dbReference type="CDD" id="cd24035">
    <property type="entry name" value="ASKHA_NBD_O66634-like_rpt2"/>
    <property type="match status" value="1"/>
</dbReference>
<dbReference type="InterPro" id="IPR002731">
    <property type="entry name" value="ATPase_BadF"/>
</dbReference>
<dbReference type="EMBL" id="UOEZ01000048">
    <property type="protein sequence ID" value="VAW36990.1"/>
    <property type="molecule type" value="Genomic_DNA"/>
</dbReference>
<keyword evidence="4" id="KW-0411">Iron-sulfur</keyword>
<dbReference type="PANTHER" id="PTHR32329:SF7">
    <property type="entry name" value="ACTIVATOR OF 2-HYDROXYACYL-COA-HYDRATASE"/>
    <property type="match status" value="1"/>
</dbReference>
<proteinExistence type="predicted"/>
<evidence type="ECO:0000259" key="7">
    <source>
        <dbReference type="Pfam" id="PF09989"/>
    </source>
</evidence>
<evidence type="ECO:0000259" key="6">
    <source>
        <dbReference type="Pfam" id="PF01869"/>
    </source>
</evidence>
<dbReference type="InterPro" id="IPR051805">
    <property type="entry name" value="Dehydratase_Activator_Redct"/>
</dbReference>
<evidence type="ECO:0000256" key="5">
    <source>
        <dbReference type="SAM" id="MobiDB-lite"/>
    </source>
</evidence>
<reference evidence="8" key="1">
    <citation type="submission" date="2018-06" db="EMBL/GenBank/DDBJ databases">
        <authorList>
            <person name="Zhirakovskaya E."/>
        </authorList>
    </citation>
    <scope>NUCLEOTIDE SEQUENCE</scope>
</reference>
<keyword evidence="3" id="KW-0408">Iron</keyword>
<evidence type="ECO:0000256" key="4">
    <source>
        <dbReference type="ARBA" id="ARBA00023014"/>
    </source>
</evidence>
<evidence type="ECO:0000313" key="8">
    <source>
        <dbReference type="EMBL" id="VAW36990.1"/>
    </source>
</evidence>
<gene>
    <name evidence="8" type="ORF">MNBD_DELTA02-500</name>
</gene>
<dbReference type="InterPro" id="IPR018709">
    <property type="entry name" value="CoA_activase_DUF2229"/>
</dbReference>
<dbReference type="PANTHER" id="PTHR32329">
    <property type="entry name" value="BIFUNCTIONAL PROTEIN [INCLUDES 2-HYDROXYACYL-COA DEHYDRATASE (N-TER) AND ITS ACTIVATOR DOMAIN (C_TERM)-RELATED"/>
    <property type="match status" value="1"/>
</dbReference>
<feature type="domain" description="ATPase BadF/BadG/BcrA/BcrD type" evidence="6">
    <location>
        <begin position="9"/>
        <end position="265"/>
    </location>
</feature>
<feature type="compositionally biased region" description="Polar residues" evidence="5">
    <location>
        <begin position="308"/>
        <end position="317"/>
    </location>
</feature>
<evidence type="ECO:0000256" key="2">
    <source>
        <dbReference type="ARBA" id="ARBA00022723"/>
    </source>
</evidence>
<dbReference type="Gene3D" id="3.40.50.11900">
    <property type="match status" value="1"/>
</dbReference>
<evidence type="ECO:0000256" key="1">
    <source>
        <dbReference type="ARBA" id="ARBA00001966"/>
    </source>
</evidence>
<feature type="region of interest" description="Disordered" evidence="5">
    <location>
        <begin position="295"/>
        <end position="320"/>
    </location>
</feature>